<accession>A0ABU8MBS9</accession>
<dbReference type="SUPFAM" id="SSF55729">
    <property type="entry name" value="Acyl-CoA N-acyltransferases (Nat)"/>
    <property type="match status" value="1"/>
</dbReference>
<evidence type="ECO:0000259" key="2">
    <source>
        <dbReference type="PROSITE" id="PS51729"/>
    </source>
</evidence>
<dbReference type="Proteomes" id="UP001369736">
    <property type="component" value="Unassembled WGS sequence"/>
</dbReference>
<dbReference type="InterPro" id="IPR016181">
    <property type="entry name" value="Acyl_CoA_acyltransferase"/>
</dbReference>
<proteinExistence type="predicted"/>
<dbReference type="PANTHER" id="PTHR31435:SF10">
    <property type="entry name" value="BSR4717 PROTEIN"/>
    <property type="match status" value="1"/>
</dbReference>
<feature type="domain" description="N-acetyltransferase" evidence="2">
    <location>
        <begin position="15"/>
        <end position="101"/>
    </location>
</feature>
<name>A0ABU8MBS9_9PSEU</name>
<evidence type="ECO:0000256" key="1">
    <source>
        <dbReference type="SAM" id="MobiDB-lite"/>
    </source>
</evidence>
<organism evidence="3 4">
    <name type="scientific">Actinomycetospora flava</name>
    <dbReference type="NCBI Taxonomy" id="3129232"/>
    <lineage>
        <taxon>Bacteria</taxon>
        <taxon>Bacillati</taxon>
        <taxon>Actinomycetota</taxon>
        <taxon>Actinomycetes</taxon>
        <taxon>Pseudonocardiales</taxon>
        <taxon>Pseudonocardiaceae</taxon>
        <taxon>Actinomycetospora</taxon>
    </lineage>
</organism>
<dbReference type="PANTHER" id="PTHR31435">
    <property type="entry name" value="PROTEIN NATD1"/>
    <property type="match status" value="1"/>
</dbReference>
<dbReference type="GO" id="GO:0016746">
    <property type="term" value="F:acyltransferase activity"/>
    <property type="evidence" value="ECO:0007669"/>
    <property type="project" value="UniProtKB-KW"/>
</dbReference>
<dbReference type="RefSeq" id="WP_337706150.1">
    <property type="nucleotide sequence ID" value="NZ_JBBEGM010000013.1"/>
</dbReference>
<dbReference type="PROSITE" id="PS51729">
    <property type="entry name" value="GNAT_YJDJ"/>
    <property type="match status" value="1"/>
</dbReference>
<sequence length="115" mass="12490">MDETETSSSSSPEVSRAPESSRYEVRVGGELAGLAAYLDRGEQRIFYHTEIADEFAGRGLADVLVAHALTDTRAAGRRIVPVCPYVARWVRKHHDVDDVLDPVTPAALGAVRTIA</sequence>
<keyword evidence="3" id="KW-0808">Transferase</keyword>
<dbReference type="EMBL" id="JBBEGM010000013">
    <property type="protein sequence ID" value="MEJ2864784.1"/>
    <property type="molecule type" value="Genomic_DNA"/>
</dbReference>
<evidence type="ECO:0000313" key="3">
    <source>
        <dbReference type="EMBL" id="MEJ2864784.1"/>
    </source>
</evidence>
<gene>
    <name evidence="3" type="ORF">WCD58_26745</name>
</gene>
<dbReference type="Pfam" id="PF14542">
    <property type="entry name" value="Acetyltransf_CG"/>
    <property type="match status" value="1"/>
</dbReference>
<keyword evidence="4" id="KW-1185">Reference proteome</keyword>
<keyword evidence="3" id="KW-0012">Acyltransferase</keyword>
<reference evidence="3 4" key="1">
    <citation type="submission" date="2024-03" db="EMBL/GenBank/DDBJ databases">
        <title>Actinomycetospora sp. OC33-EN07, a novel actinomycete isolated from wild orchid (Aerides multiflora).</title>
        <authorList>
            <person name="Suriyachadkun C."/>
        </authorList>
    </citation>
    <scope>NUCLEOTIDE SEQUENCE [LARGE SCALE GENOMIC DNA]</scope>
    <source>
        <strain evidence="3 4">OC33-EN07</strain>
    </source>
</reference>
<dbReference type="InterPro" id="IPR031165">
    <property type="entry name" value="GNAT_YJDJ"/>
</dbReference>
<feature type="region of interest" description="Disordered" evidence="1">
    <location>
        <begin position="1"/>
        <end position="22"/>
    </location>
</feature>
<feature type="compositionally biased region" description="Low complexity" evidence="1">
    <location>
        <begin position="1"/>
        <end position="18"/>
    </location>
</feature>
<dbReference type="InterPro" id="IPR045057">
    <property type="entry name" value="Gcn5-rel_NAT"/>
</dbReference>
<comment type="caution">
    <text evidence="3">The sequence shown here is derived from an EMBL/GenBank/DDBJ whole genome shotgun (WGS) entry which is preliminary data.</text>
</comment>
<evidence type="ECO:0000313" key="4">
    <source>
        <dbReference type="Proteomes" id="UP001369736"/>
    </source>
</evidence>
<dbReference type="Gene3D" id="3.40.630.30">
    <property type="match status" value="1"/>
</dbReference>
<dbReference type="EC" id="2.3.1.-" evidence="3"/>
<protein>
    <submittedName>
        <fullName evidence="3">GNAT family N-acetyltransferase</fullName>
        <ecNumber evidence="3">2.3.1.-</ecNumber>
    </submittedName>
</protein>